<keyword evidence="6" id="KW-1185">Reference proteome</keyword>
<dbReference type="EMBL" id="BJNB01000004">
    <property type="protein sequence ID" value="GEB96942.1"/>
    <property type="molecule type" value="Genomic_DNA"/>
</dbReference>
<dbReference type="EMBL" id="CP009246">
    <property type="protein sequence ID" value="APT87669.1"/>
    <property type="molecule type" value="Genomic_DNA"/>
</dbReference>
<keyword evidence="3" id="KW-1133">Transmembrane helix</keyword>
<dbReference type="Proteomes" id="UP000315353">
    <property type="component" value="Unassembled WGS sequence"/>
</dbReference>
<proteinExistence type="inferred from homology"/>
<evidence type="ECO:0000313" key="5">
    <source>
        <dbReference type="EMBL" id="GEB96942.1"/>
    </source>
</evidence>
<feature type="transmembrane region" description="Helical" evidence="3">
    <location>
        <begin position="6"/>
        <end position="29"/>
    </location>
</feature>
<comment type="similarity">
    <text evidence="1">Belongs to the CPA3 antiporters (TC 2.A.63) subunit G family.</text>
</comment>
<feature type="transmembrane region" description="Helical" evidence="3">
    <location>
        <begin position="50"/>
        <end position="69"/>
    </location>
</feature>
<dbReference type="NCBIfam" id="NF009238">
    <property type="entry name" value="PRK12592.1"/>
    <property type="match status" value="1"/>
</dbReference>
<evidence type="ECO:0000313" key="4">
    <source>
        <dbReference type="EMBL" id="APT87669.1"/>
    </source>
</evidence>
<protein>
    <submittedName>
        <fullName evidence="5">Cation:proton antiporter</fullName>
    </submittedName>
    <submittedName>
        <fullName evidence="4">Monovalent cation/H+ antiporter subunit G</fullName>
    </submittedName>
</protein>
<dbReference type="RefSeq" id="WP_075730594.1">
    <property type="nucleotide sequence ID" value="NZ_BJNB01000004.1"/>
</dbReference>
<reference evidence="5 7" key="2">
    <citation type="submission" date="2019-06" db="EMBL/GenBank/DDBJ databases">
        <title>Whole genome shotgun sequence of Corynebacterium flavescens NBRC 14136.</title>
        <authorList>
            <person name="Hosoyama A."/>
            <person name="Uohara A."/>
            <person name="Ohji S."/>
            <person name="Ichikawa N."/>
        </authorList>
    </citation>
    <scope>NUCLEOTIDE SEQUENCE [LARGE SCALE GENOMIC DNA]</scope>
    <source>
        <strain evidence="5 7">NBRC 14136</strain>
    </source>
</reference>
<evidence type="ECO:0000256" key="1">
    <source>
        <dbReference type="ARBA" id="ARBA00008404"/>
    </source>
</evidence>
<accession>A0A1L7CPB8</accession>
<dbReference type="Pfam" id="PF03334">
    <property type="entry name" value="PhaG_MnhG_YufB"/>
    <property type="match status" value="1"/>
</dbReference>
<dbReference type="Proteomes" id="UP000185479">
    <property type="component" value="Chromosome"/>
</dbReference>
<dbReference type="AlphaFoldDB" id="A0A1L7CPB8"/>
<dbReference type="GO" id="GO:0015385">
    <property type="term" value="F:sodium:proton antiporter activity"/>
    <property type="evidence" value="ECO:0007669"/>
    <property type="project" value="TreeGrafter"/>
</dbReference>
<evidence type="ECO:0000256" key="3">
    <source>
        <dbReference type="SAM" id="Phobius"/>
    </source>
</evidence>
<reference evidence="4 6" key="1">
    <citation type="submission" date="2014-08" db="EMBL/GenBank/DDBJ databases">
        <title>Complete genome sequence of Corynebacterium flavescens OJ8(T)(=DSM 20296(T)), isolated from cheese.</title>
        <authorList>
            <person name="Ruckert C."/>
            <person name="Albersmeier A."/>
            <person name="Winkler A."/>
            <person name="Kalinowski J."/>
        </authorList>
    </citation>
    <scope>NUCLEOTIDE SEQUENCE [LARGE SCALE GENOMIC DNA]</scope>
    <source>
        <strain evidence="4 6">OJ8</strain>
    </source>
</reference>
<dbReference type="GeneID" id="82881252"/>
<organism evidence="4 6">
    <name type="scientific">Corynebacterium flavescens</name>
    <dbReference type="NCBI Taxonomy" id="28028"/>
    <lineage>
        <taxon>Bacteria</taxon>
        <taxon>Bacillati</taxon>
        <taxon>Actinomycetota</taxon>
        <taxon>Actinomycetes</taxon>
        <taxon>Mycobacteriales</taxon>
        <taxon>Corynebacteriaceae</taxon>
        <taxon>Corynebacterium</taxon>
    </lineage>
</organism>
<dbReference type="OrthoDB" id="3214257at2"/>
<dbReference type="InterPro" id="IPR005133">
    <property type="entry name" value="PhaG_MnhG_YufB"/>
</dbReference>
<evidence type="ECO:0000313" key="7">
    <source>
        <dbReference type="Proteomes" id="UP000315353"/>
    </source>
</evidence>
<dbReference type="STRING" id="28028.CFLV_11240"/>
<keyword evidence="3" id="KW-0472">Membrane</keyword>
<dbReference type="KEGG" id="cfc:CFLV_11240"/>
<feature type="transmembrane region" description="Helical" evidence="3">
    <location>
        <begin position="75"/>
        <end position="93"/>
    </location>
</feature>
<dbReference type="PANTHER" id="PTHR34703">
    <property type="entry name" value="ANTIPORTER SUBUNIT MNHG2-RELATED"/>
    <property type="match status" value="1"/>
</dbReference>
<name>A0A1L7CPB8_CORFL</name>
<evidence type="ECO:0000256" key="2">
    <source>
        <dbReference type="SAM" id="MobiDB-lite"/>
    </source>
</evidence>
<gene>
    <name evidence="5" type="ORF">CFL01nite_04370</name>
    <name evidence="4" type="ORF">CFLV_11240</name>
</gene>
<evidence type="ECO:0000313" key="6">
    <source>
        <dbReference type="Proteomes" id="UP000185479"/>
    </source>
</evidence>
<dbReference type="PANTHER" id="PTHR34703:SF1">
    <property type="entry name" value="ANTIPORTER SUBUNIT MNHG2-RELATED"/>
    <property type="match status" value="1"/>
</dbReference>
<feature type="region of interest" description="Disordered" evidence="2">
    <location>
        <begin position="106"/>
        <end position="126"/>
    </location>
</feature>
<keyword evidence="3" id="KW-0812">Transmembrane</keyword>
<sequence length="126" mass="13462">MNIELITDILSLVFILAGSAFALSAAIGVARFRDTMSRVHSVSKPQTTGLILTIIGALIRVVGSGTFSIAEKGDLGILMLLVIFAMITSPVTAQRISRIARREGLYGTDGSMSRNDRPAGKSLRKK</sequence>